<dbReference type="AlphaFoldDB" id="A0A1N6GF56"/>
<dbReference type="PROSITE" id="PS51257">
    <property type="entry name" value="PROKAR_LIPOPROTEIN"/>
    <property type="match status" value="1"/>
</dbReference>
<reference evidence="2" key="1">
    <citation type="submission" date="2016-11" db="EMBL/GenBank/DDBJ databases">
        <authorList>
            <person name="Varghese N."/>
            <person name="Submissions S."/>
        </authorList>
    </citation>
    <scope>NUCLEOTIDE SEQUENCE [LARGE SCALE GENOMIC DNA]</scope>
    <source>
        <strain evidence="2">DSM 15292</strain>
    </source>
</reference>
<keyword evidence="2" id="KW-1185">Reference proteome</keyword>
<gene>
    <name evidence="1" type="ORF">SAMN05444394_3198</name>
</gene>
<evidence type="ECO:0000313" key="2">
    <source>
        <dbReference type="Proteomes" id="UP000185221"/>
    </source>
</evidence>
<organism evidence="1 2">
    <name type="scientific">Algoriphagus halophilus</name>
    <dbReference type="NCBI Taxonomy" id="226505"/>
    <lineage>
        <taxon>Bacteria</taxon>
        <taxon>Pseudomonadati</taxon>
        <taxon>Bacteroidota</taxon>
        <taxon>Cytophagia</taxon>
        <taxon>Cytophagales</taxon>
        <taxon>Cyclobacteriaceae</taxon>
        <taxon>Algoriphagus</taxon>
    </lineage>
</organism>
<protein>
    <recommendedName>
        <fullName evidence="3">TolB-like 6-blade propeller-like</fullName>
    </recommendedName>
</protein>
<proteinExistence type="predicted"/>
<accession>A0A1N6GF56</accession>
<dbReference type="STRING" id="226505.SAMN05444394_3198"/>
<dbReference type="Pfam" id="PF13970">
    <property type="entry name" value="DUF4221"/>
    <property type="match status" value="1"/>
</dbReference>
<name>A0A1N6GF56_9BACT</name>
<evidence type="ECO:0000313" key="1">
    <source>
        <dbReference type="EMBL" id="SIO06153.1"/>
    </source>
</evidence>
<dbReference type="InterPro" id="IPR025316">
    <property type="entry name" value="DUF4221"/>
</dbReference>
<dbReference type="RefSeq" id="WP_074225950.1">
    <property type="nucleotide sequence ID" value="NZ_FSRC01000002.1"/>
</dbReference>
<evidence type="ECO:0008006" key="3">
    <source>
        <dbReference type="Google" id="ProtNLM"/>
    </source>
</evidence>
<dbReference type="Proteomes" id="UP000185221">
    <property type="component" value="Unassembled WGS sequence"/>
</dbReference>
<dbReference type="OrthoDB" id="833511at2"/>
<dbReference type="EMBL" id="FSRC01000002">
    <property type="protein sequence ID" value="SIO06153.1"/>
    <property type="molecule type" value="Genomic_DNA"/>
</dbReference>
<sequence length="376" mass="42651">MNKFILLLLAVTLFLACEEKESRSTSNLLENLSIQVDTIQVDVGEELFNPGGYYISDFNSDRSIGYFFYMENEVHEIDLDNMKLLNRFVYQEDGPDAIPKYPNSFQILPNREIFIGGYAQQGVFTLPGHSINSYKIIPENLNGIPNDAPYSLSNNIHISPDKSTIVGLAGIFGEPLEGMAVVDAEEMNAKIHPLPALDLTHNFQLVFRQGNGASAAGDFQRIQFINDQFIIYSGSTSDIYSYDWKTDSLKLISFPHELVPLKKSGKITNSVTSSESLVEGRRNLSKQITFGQLYYDDEKETYFRFAGMNAQYDDKGRFLRSDVYLFSYDKNWKLTGEKLVEELKNQPYSSFMKDGNIYIPTVQGENPAFVVYAINF</sequence>